<sequence length="1063" mass="115864">MQHEHHRVPVTALAFCRRRQLVLAGSGGSLLVYHAAHQTLLQDIPVFEAQAIHGIVTPDLAAHGLVIVWGGQLLRALSLRTDERGCYLSYETGPIARANDWILDATSCPQDAYRVAVVTAHNSLSIASTHPTSMSLELREAVLGANCILYCAQVTWLTPFSCLVASGTAFGDIMVWSCHIPAHGMQLGAKHQTHYSFPAHDGAVFGVQVSPAGLTDARGQPQRILASCSDDRSIRLWDISDLSRRCEPSTAGRRETGFASVPNPNTIQPACLASAMGHISRIWHVRFVRAGSSVRLLSFGEDATCVMWAISKSDGSIALQQIKVEKAHSGKNIWSVAIWRRSGSDLNDTPTETLLTGGADGSISIRDVSDRDQLLEWEQQQCAQTAARYRSYGFVSPCDVVAITDDGAVVSLKLDTVRMNVQSSLISPPADQLRGYSIMATIRGAAFFAGRGEVCYHLMGTPGYRVLVDVGEKVEGLFAQVKTLHPRTQCSLLVMTVKSRSAYWYQCTTETSSASEITSARALVLPAGLVVTSFAEFTKDDTTFVALGSRSGGVAIYSIKPQNRESDSLVHVGHFAAVHGVEAITALRYSMGMLLSTGRDGTFAVHEVDTSHVTECSCAGQSIRLNRMHQLALPLGPNVEGFDIMPGENIWVWGFRGKHFVVFDITAQQEVMIVECGGAHRNFAFDPETCGGTFLWTKTSDLNFQRQSHRPSISIHGGGHGREIKASAISPIEPELVASGAEDTDIKLQLHANGTWRCLHTLQKHITGIQHLQWSADGQYLFSSGGVEEFYVWKVIHGVAAVRIGITCESAHPRGNLSDLRIMNFQAQARDAGYDITMVYSDSHVQKWHYKDQSWTLLGSGDYLTSCLTQCLRLERASSSPRQQSCLFTASTDGHLVQWAMDNCEGRELTWHTRYKVHQSAVLSLISVELSPGTGENYLVISGGDDNALGVTRVTFDSQSSTPSTSMTTLIVPRAHAAAITALAVARTDGECLWLLTASIDQRIKLWKIDIKNDVGVDGIDIALVKNVHSAVADISSMELVGHDRVLVCGVGMDLWKMNLENL</sequence>
<dbReference type="InterPro" id="IPR036322">
    <property type="entry name" value="WD40_repeat_dom_sf"/>
</dbReference>
<organism evidence="8 9">
    <name type="scientific">Cercospora zeae-maydis SCOH1-5</name>
    <dbReference type="NCBI Taxonomy" id="717836"/>
    <lineage>
        <taxon>Eukaryota</taxon>
        <taxon>Fungi</taxon>
        <taxon>Dikarya</taxon>
        <taxon>Ascomycota</taxon>
        <taxon>Pezizomycotina</taxon>
        <taxon>Dothideomycetes</taxon>
        <taxon>Dothideomycetidae</taxon>
        <taxon>Mycosphaerellales</taxon>
        <taxon>Mycosphaerellaceae</taxon>
        <taxon>Cercospora</taxon>
    </lineage>
</organism>
<dbReference type="GO" id="GO:0005737">
    <property type="term" value="C:cytoplasm"/>
    <property type="evidence" value="ECO:0007669"/>
    <property type="project" value="UniProtKB-SubCell"/>
</dbReference>
<keyword evidence="5" id="KW-0677">Repeat</keyword>
<dbReference type="Proteomes" id="UP000799539">
    <property type="component" value="Unassembled WGS sequence"/>
</dbReference>
<keyword evidence="4" id="KW-0819">tRNA processing</keyword>
<reference evidence="8" key="1">
    <citation type="journal article" date="2020" name="Stud. Mycol.">
        <title>101 Dothideomycetes genomes: a test case for predicting lifestyles and emergence of pathogens.</title>
        <authorList>
            <person name="Haridas S."/>
            <person name="Albert R."/>
            <person name="Binder M."/>
            <person name="Bloem J."/>
            <person name="Labutti K."/>
            <person name="Salamov A."/>
            <person name="Andreopoulos B."/>
            <person name="Baker S."/>
            <person name="Barry K."/>
            <person name="Bills G."/>
            <person name="Bluhm B."/>
            <person name="Cannon C."/>
            <person name="Castanera R."/>
            <person name="Culley D."/>
            <person name="Daum C."/>
            <person name="Ezra D."/>
            <person name="Gonzalez J."/>
            <person name="Henrissat B."/>
            <person name="Kuo A."/>
            <person name="Liang C."/>
            <person name="Lipzen A."/>
            <person name="Lutzoni F."/>
            <person name="Magnuson J."/>
            <person name="Mondo S."/>
            <person name="Nolan M."/>
            <person name="Ohm R."/>
            <person name="Pangilinan J."/>
            <person name="Park H.-J."/>
            <person name="Ramirez L."/>
            <person name="Alfaro M."/>
            <person name="Sun H."/>
            <person name="Tritt A."/>
            <person name="Yoshinaga Y."/>
            <person name="Zwiers L.-H."/>
            <person name="Turgeon B."/>
            <person name="Goodwin S."/>
            <person name="Spatafora J."/>
            <person name="Crous P."/>
            <person name="Grigoriev I."/>
        </authorList>
    </citation>
    <scope>NUCLEOTIDE SEQUENCE</scope>
    <source>
        <strain evidence="8">SCOH1-5</strain>
    </source>
</reference>
<evidence type="ECO:0000256" key="2">
    <source>
        <dbReference type="ARBA" id="ARBA00022490"/>
    </source>
</evidence>
<evidence type="ECO:0000313" key="9">
    <source>
        <dbReference type="Proteomes" id="UP000799539"/>
    </source>
</evidence>
<dbReference type="Pfam" id="PF00400">
    <property type="entry name" value="WD40"/>
    <property type="match status" value="3"/>
</dbReference>
<dbReference type="InterPro" id="IPR051973">
    <property type="entry name" value="tRNA_Anticodon_Mtase-Reg"/>
</dbReference>
<comment type="subcellular location">
    <subcellularLocation>
        <location evidence="1">Cytoplasm</location>
    </subcellularLocation>
</comment>
<dbReference type="SUPFAM" id="SSF50978">
    <property type="entry name" value="WD40 repeat-like"/>
    <property type="match status" value="2"/>
</dbReference>
<dbReference type="AlphaFoldDB" id="A0A6A6FBN1"/>
<dbReference type="GO" id="GO:0030488">
    <property type="term" value="P:tRNA methylation"/>
    <property type="evidence" value="ECO:0007669"/>
    <property type="project" value="TreeGrafter"/>
</dbReference>
<evidence type="ECO:0000256" key="4">
    <source>
        <dbReference type="ARBA" id="ARBA00022694"/>
    </source>
</evidence>
<feature type="repeat" description="WD" evidence="7">
    <location>
        <begin position="197"/>
        <end position="240"/>
    </location>
</feature>
<gene>
    <name evidence="8" type="ORF">CERZMDRAFT_85805</name>
</gene>
<evidence type="ECO:0000256" key="7">
    <source>
        <dbReference type="PROSITE-ProRule" id="PRU00221"/>
    </source>
</evidence>
<dbReference type="InterPro" id="IPR019775">
    <property type="entry name" value="WD40_repeat_CS"/>
</dbReference>
<dbReference type="Gene3D" id="2.130.10.10">
    <property type="entry name" value="YVTN repeat-like/Quinoprotein amine dehydrogenase"/>
    <property type="match status" value="4"/>
</dbReference>
<keyword evidence="9" id="KW-1185">Reference proteome</keyword>
<dbReference type="EMBL" id="ML992679">
    <property type="protein sequence ID" value="KAF2210879.1"/>
    <property type="molecule type" value="Genomic_DNA"/>
</dbReference>
<comment type="similarity">
    <text evidence="6">Belongs to the WD repeat WDR6 family.</text>
</comment>
<dbReference type="InterPro" id="IPR001680">
    <property type="entry name" value="WD40_rpt"/>
</dbReference>
<dbReference type="InterPro" id="IPR015943">
    <property type="entry name" value="WD40/YVTN_repeat-like_dom_sf"/>
</dbReference>
<dbReference type="SMART" id="SM00320">
    <property type="entry name" value="WD40"/>
    <property type="match status" value="9"/>
</dbReference>
<dbReference type="SUPFAM" id="SSF101908">
    <property type="entry name" value="Putative isomerase YbhE"/>
    <property type="match status" value="1"/>
</dbReference>
<evidence type="ECO:0000313" key="8">
    <source>
        <dbReference type="EMBL" id="KAF2210879.1"/>
    </source>
</evidence>
<evidence type="ECO:0000256" key="5">
    <source>
        <dbReference type="ARBA" id="ARBA00022737"/>
    </source>
</evidence>
<evidence type="ECO:0000256" key="1">
    <source>
        <dbReference type="ARBA" id="ARBA00004496"/>
    </source>
</evidence>
<protein>
    <submittedName>
        <fullName evidence="8">Uncharacterized protein</fullName>
    </submittedName>
</protein>
<dbReference type="PANTHER" id="PTHR14344:SF3">
    <property type="entry name" value="WD REPEAT-CONTAINING PROTEIN 6"/>
    <property type="match status" value="1"/>
</dbReference>
<proteinExistence type="inferred from homology"/>
<name>A0A6A6FBN1_9PEZI</name>
<keyword evidence="3 7" id="KW-0853">WD repeat</keyword>
<evidence type="ECO:0000256" key="3">
    <source>
        <dbReference type="ARBA" id="ARBA00022574"/>
    </source>
</evidence>
<keyword evidence="2" id="KW-0963">Cytoplasm</keyword>
<evidence type="ECO:0000256" key="6">
    <source>
        <dbReference type="ARBA" id="ARBA00038255"/>
    </source>
</evidence>
<dbReference type="PROSITE" id="PS50082">
    <property type="entry name" value="WD_REPEATS_2"/>
    <property type="match status" value="1"/>
</dbReference>
<dbReference type="OrthoDB" id="5594999at2759"/>
<accession>A0A6A6FBN1</accession>
<dbReference type="PANTHER" id="PTHR14344">
    <property type="entry name" value="WD REPEAT PROTEIN"/>
    <property type="match status" value="1"/>
</dbReference>
<dbReference type="PROSITE" id="PS00678">
    <property type="entry name" value="WD_REPEATS_1"/>
    <property type="match status" value="1"/>
</dbReference>